<dbReference type="PROSITE" id="PS50850">
    <property type="entry name" value="MFS"/>
    <property type="match status" value="1"/>
</dbReference>
<comment type="caution">
    <text evidence="9">The sequence shown here is derived from an EMBL/GenBank/DDBJ whole genome shotgun (WGS) entry which is preliminary data.</text>
</comment>
<dbReference type="Proteomes" id="UP000282028">
    <property type="component" value="Unassembled WGS sequence"/>
</dbReference>
<feature type="transmembrane region" description="Helical" evidence="7">
    <location>
        <begin position="41"/>
        <end position="61"/>
    </location>
</feature>
<reference evidence="9 10" key="1">
    <citation type="submission" date="2018-10" db="EMBL/GenBank/DDBJ databases">
        <title>Phylogenomics of Brevibacillus.</title>
        <authorList>
            <person name="Dunlap C."/>
        </authorList>
    </citation>
    <scope>NUCLEOTIDE SEQUENCE [LARGE SCALE GENOMIC DNA]</scope>
    <source>
        <strain evidence="9 10">JCM 12215</strain>
    </source>
</reference>
<evidence type="ECO:0000313" key="10">
    <source>
        <dbReference type="Proteomes" id="UP000282028"/>
    </source>
</evidence>
<organism evidence="9 10">
    <name type="scientific">Brevibacillus invocatus</name>
    <dbReference type="NCBI Taxonomy" id="173959"/>
    <lineage>
        <taxon>Bacteria</taxon>
        <taxon>Bacillati</taxon>
        <taxon>Bacillota</taxon>
        <taxon>Bacilli</taxon>
        <taxon>Bacillales</taxon>
        <taxon>Paenibacillaceae</taxon>
        <taxon>Brevibacillus</taxon>
    </lineage>
</organism>
<dbReference type="InterPro" id="IPR005829">
    <property type="entry name" value="Sugar_transporter_CS"/>
</dbReference>
<feature type="transmembrane region" description="Helical" evidence="7">
    <location>
        <begin position="292"/>
        <end position="315"/>
    </location>
</feature>
<evidence type="ECO:0000256" key="5">
    <source>
        <dbReference type="ARBA" id="ARBA00022989"/>
    </source>
</evidence>
<dbReference type="OrthoDB" id="478565at2"/>
<keyword evidence="5 7" id="KW-1133">Transmembrane helix</keyword>
<keyword evidence="3" id="KW-1003">Cell membrane</keyword>
<dbReference type="Pfam" id="PF07690">
    <property type="entry name" value="MFS_1"/>
    <property type="match status" value="1"/>
</dbReference>
<dbReference type="RefSeq" id="WP_122908859.1">
    <property type="nucleotide sequence ID" value="NZ_CBCSBE010000006.1"/>
</dbReference>
<feature type="transmembrane region" description="Helical" evidence="7">
    <location>
        <begin position="73"/>
        <end position="100"/>
    </location>
</feature>
<evidence type="ECO:0000256" key="3">
    <source>
        <dbReference type="ARBA" id="ARBA00022475"/>
    </source>
</evidence>
<dbReference type="GO" id="GO:0005886">
    <property type="term" value="C:plasma membrane"/>
    <property type="evidence" value="ECO:0007669"/>
    <property type="project" value="UniProtKB-SubCell"/>
</dbReference>
<feature type="transmembrane region" description="Helical" evidence="7">
    <location>
        <begin position="327"/>
        <end position="345"/>
    </location>
</feature>
<feature type="transmembrane region" description="Helical" evidence="7">
    <location>
        <begin position="6"/>
        <end position="29"/>
    </location>
</feature>
<evidence type="ECO:0000259" key="8">
    <source>
        <dbReference type="PROSITE" id="PS50850"/>
    </source>
</evidence>
<feature type="transmembrane region" description="Helical" evidence="7">
    <location>
        <begin position="155"/>
        <end position="175"/>
    </location>
</feature>
<comment type="subcellular location">
    <subcellularLocation>
        <location evidence="1">Cell membrane</location>
        <topology evidence="1">Multi-pass membrane protein</topology>
    </subcellularLocation>
</comment>
<dbReference type="SUPFAM" id="SSF103473">
    <property type="entry name" value="MFS general substrate transporter"/>
    <property type="match status" value="1"/>
</dbReference>
<evidence type="ECO:0000313" key="9">
    <source>
        <dbReference type="EMBL" id="RNB74574.1"/>
    </source>
</evidence>
<dbReference type="Gene3D" id="1.20.1250.20">
    <property type="entry name" value="MFS general substrate transporter like domains"/>
    <property type="match status" value="2"/>
</dbReference>
<evidence type="ECO:0000256" key="1">
    <source>
        <dbReference type="ARBA" id="ARBA00004651"/>
    </source>
</evidence>
<feature type="transmembrane region" description="Helical" evidence="7">
    <location>
        <begin position="268"/>
        <end position="286"/>
    </location>
</feature>
<protein>
    <submittedName>
        <fullName evidence="9">MFS transporter</fullName>
    </submittedName>
</protein>
<dbReference type="AlphaFoldDB" id="A0A3M8CFP4"/>
<name>A0A3M8CFP4_9BACL</name>
<sequence length="394" mass="43116">MQSSRYTFWVLIVVVAVAGANQGLTIPLLAVMLEQQGVSTVVNGLNATALYIGVVLVSPWLEIPLRRIGYRNTIFWGLVLLTVSTLLVPMFSSLTVWFVLRLLMGVGDSSLHYASQMWVTKITSEKNRGRDLSIYGLAFGFGFAIGPLGLNLLTFGVWVPFGALIVLYVIAYALLARIKNDFPEEIKQTEKKQNKYVTVLRIAWLALIPPFLYGFMETSLNGSFPIYALRTGLSLEWTSLILPSFIVGSIILQMPLGMLSDRIGRKKVMFVCALVGAVAFFLFPVAGENVWFMMLMLAIAGAAVGSFYSLGLAYAADILPASMIPTVGIIAGINFGVASILAPGLNGFLMQAWEPWTMFWLMGAQLLAFAIACLVHRETSAAQKELPISLQKHG</sequence>
<dbReference type="EMBL" id="RHHR01000014">
    <property type="protein sequence ID" value="RNB74574.1"/>
    <property type="molecule type" value="Genomic_DNA"/>
</dbReference>
<evidence type="ECO:0000256" key="2">
    <source>
        <dbReference type="ARBA" id="ARBA00022448"/>
    </source>
</evidence>
<keyword evidence="6 7" id="KW-0472">Membrane</keyword>
<feature type="domain" description="Major facilitator superfamily (MFS) profile" evidence="8">
    <location>
        <begin position="7"/>
        <end position="381"/>
    </location>
</feature>
<dbReference type="InterPro" id="IPR036259">
    <property type="entry name" value="MFS_trans_sf"/>
</dbReference>
<feature type="transmembrane region" description="Helical" evidence="7">
    <location>
        <begin position="196"/>
        <end position="215"/>
    </location>
</feature>
<evidence type="ECO:0000256" key="6">
    <source>
        <dbReference type="ARBA" id="ARBA00023136"/>
    </source>
</evidence>
<evidence type="ECO:0000256" key="7">
    <source>
        <dbReference type="SAM" id="Phobius"/>
    </source>
</evidence>
<keyword evidence="10" id="KW-1185">Reference proteome</keyword>
<dbReference type="PANTHER" id="PTHR23521:SF2">
    <property type="entry name" value="TRANSPORTER MFS SUPERFAMILY"/>
    <property type="match status" value="1"/>
</dbReference>
<dbReference type="CDD" id="cd17477">
    <property type="entry name" value="MFS_YcaD_like"/>
    <property type="match status" value="1"/>
</dbReference>
<proteinExistence type="predicted"/>
<feature type="transmembrane region" description="Helical" evidence="7">
    <location>
        <begin position="235"/>
        <end position="256"/>
    </location>
</feature>
<dbReference type="GO" id="GO:0022857">
    <property type="term" value="F:transmembrane transporter activity"/>
    <property type="evidence" value="ECO:0007669"/>
    <property type="project" value="InterPro"/>
</dbReference>
<accession>A0A3M8CFP4</accession>
<dbReference type="InterPro" id="IPR011701">
    <property type="entry name" value="MFS"/>
</dbReference>
<feature type="transmembrane region" description="Helical" evidence="7">
    <location>
        <begin position="357"/>
        <end position="375"/>
    </location>
</feature>
<dbReference type="InterPro" id="IPR020846">
    <property type="entry name" value="MFS_dom"/>
</dbReference>
<evidence type="ECO:0000256" key="4">
    <source>
        <dbReference type="ARBA" id="ARBA00022692"/>
    </source>
</evidence>
<dbReference type="PROSITE" id="PS00216">
    <property type="entry name" value="SUGAR_TRANSPORT_1"/>
    <property type="match status" value="1"/>
</dbReference>
<dbReference type="PANTHER" id="PTHR23521">
    <property type="entry name" value="TRANSPORTER MFS SUPERFAMILY"/>
    <property type="match status" value="1"/>
</dbReference>
<feature type="transmembrane region" description="Helical" evidence="7">
    <location>
        <begin position="132"/>
        <end position="149"/>
    </location>
</feature>
<keyword evidence="4 7" id="KW-0812">Transmembrane</keyword>
<keyword evidence="2" id="KW-0813">Transport</keyword>
<gene>
    <name evidence="9" type="ORF">EDM52_09970</name>
</gene>
<dbReference type="InterPro" id="IPR047200">
    <property type="entry name" value="MFS_YcaD-like"/>
</dbReference>